<protein>
    <submittedName>
        <fullName evidence="1">Uncharacterized protein</fullName>
    </submittedName>
</protein>
<reference evidence="1 2" key="1">
    <citation type="journal article" date="2023" name="Plants (Basel)">
        <title>Bridging the Gap: Combining Genomics and Transcriptomics Approaches to Understand Stylosanthes scabra, an Orphan Legume from the Brazilian Caatinga.</title>
        <authorList>
            <person name="Ferreira-Neto J.R.C."/>
            <person name="da Silva M.D."/>
            <person name="Binneck E."/>
            <person name="de Melo N.F."/>
            <person name="da Silva R.H."/>
            <person name="de Melo A.L.T.M."/>
            <person name="Pandolfi V."/>
            <person name="Bustamante F.O."/>
            <person name="Brasileiro-Vidal A.C."/>
            <person name="Benko-Iseppon A.M."/>
        </authorList>
    </citation>
    <scope>NUCLEOTIDE SEQUENCE [LARGE SCALE GENOMIC DNA]</scope>
    <source>
        <tissue evidence="1">Leaves</tissue>
    </source>
</reference>
<accession>A0ABU6XWJ3</accession>
<organism evidence="1 2">
    <name type="scientific">Stylosanthes scabra</name>
    <dbReference type="NCBI Taxonomy" id="79078"/>
    <lineage>
        <taxon>Eukaryota</taxon>
        <taxon>Viridiplantae</taxon>
        <taxon>Streptophyta</taxon>
        <taxon>Embryophyta</taxon>
        <taxon>Tracheophyta</taxon>
        <taxon>Spermatophyta</taxon>
        <taxon>Magnoliopsida</taxon>
        <taxon>eudicotyledons</taxon>
        <taxon>Gunneridae</taxon>
        <taxon>Pentapetalae</taxon>
        <taxon>rosids</taxon>
        <taxon>fabids</taxon>
        <taxon>Fabales</taxon>
        <taxon>Fabaceae</taxon>
        <taxon>Papilionoideae</taxon>
        <taxon>50 kb inversion clade</taxon>
        <taxon>dalbergioids sensu lato</taxon>
        <taxon>Dalbergieae</taxon>
        <taxon>Pterocarpus clade</taxon>
        <taxon>Stylosanthes</taxon>
    </lineage>
</organism>
<proteinExistence type="predicted"/>
<sequence length="85" mass="9640">MRLMVVLGCSKSGGAAFGIPLSVGIQGAKRFESLHLRILQNYSRAPENRFYLQQSRFSEPFSKKNGISRPFRVDSDDDPFLEKVF</sequence>
<gene>
    <name evidence="1" type="ORF">PIB30_099432</name>
</gene>
<name>A0ABU6XWJ3_9FABA</name>
<keyword evidence="2" id="KW-1185">Reference proteome</keyword>
<dbReference type="EMBL" id="JASCZI010214107">
    <property type="protein sequence ID" value="MED6201870.1"/>
    <property type="molecule type" value="Genomic_DNA"/>
</dbReference>
<evidence type="ECO:0000313" key="2">
    <source>
        <dbReference type="Proteomes" id="UP001341840"/>
    </source>
</evidence>
<dbReference type="Proteomes" id="UP001341840">
    <property type="component" value="Unassembled WGS sequence"/>
</dbReference>
<comment type="caution">
    <text evidence="1">The sequence shown here is derived from an EMBL/GenBank/DDBJ whole genome shotgun (WGS) entry which is preliminary data.</text>
</comment>
<evidence type="ECO:0000313" key="1">
    <source>
        <dbReference type="EMBL" id="MED6201870.1"/>
    </source>
</evidence>